<evidence type="ECO:0000313" key="2">
    <source>
        <dbReference type="Proteomes" id="UP000310532"/>
    </source>
</evidence>
<dbReference type="GO" id="GO:0008234">
    <property type="term" value="F:cysteine-type peptidase activity"/>
    <property type="evidence" value="ECO:0007669"/>
    <property type="project" value="InterPro"/>
</dbReference>
<dbReference type="GO" id="GO:0006508">
    <property type="term" value="P:proteolysis"/>
    <property type="evidence" value="ECO:0007669"/>
    <property type="project" value="InterPro"/>
</dbReference>
<dbReference type="Proteomes" id="UP000310532">
    <property type="component" value="Unassembled WGS sequence"/>
</dbReference>
<dbReference type="Gene3D" id="3.90.70.50">
    <property type="entry name" value="Peptidase C10, streptopain"/>
    <property type="match status" value="2"/>
</dbReference>
<gene>
    <name evidence="1" type="ORF">E5355_15650</name>
</gene>
<reference evidence="1 2" key="1">
    <citation type="submission" date="2019-04" db="EMBL/GenBank/DDBJ databases">
        <title>Microbes associate with the intestines of laboratory mice.</title>
        <authorList>
            <person name="Navarre W."/>
            <person name="Wong E."/>
            <person name="Huang K."/>
            <person name="Tropini C."/>
            <person name="Ng K."/>
            <person name="Yu B."/>
        </authorList>
    </citation>
    <scope>NUCLEOTIDE SEQUENCE [LARGE SCALE GENOMIC DNA]</scope>
    <source>
        <strain evidence="1 2">NM69_E16B</strain>
    </source>
</reference>
<dbReference type="Pfam" id="PF01640">
    <property type="entry name" value="Peptidase_C10"/>
    <property type="match status" value="1"/>
</dbReference>
<dbReference type="AlphaFoldDB" id="A0A4S2AJI0"/>
<dbReference type="InterPro" id="IPR000200">
    <property type="entry name" value="Peptidase_C10"/>
</dbReference>
<dbReference type="InterPro" id="IPR038765">
    <property type="entry name" value="Papain-like_cys_pep_sf"/>
</dbReference>
<evidence type="ECO:0000313" key="1">
    <source>
        <dbReference type="EMBL" id="TGY01229.1"/>
    </source>
</evidence>
<dbReference type="InterPro" id="IPR044934">
    <property type="entry name" value="Streptopain_sf"/>
</dbReference>
<sequence>MKRITFISLISLCILAVGCQSNELDDIATKSNIKVQLSPEELLSLQYESSPELSQTEMFNLLRAFHDNEMEANTKSHSSFQPSSFQIKNKYYLDKDNTHKGNLHTKSISDTENIIPIYEIGIISGENNGIAIVSGDRRAPHIIAYIDRIKDNDTIAAGPNALIQWGEMYIQNEVNRFDEARDSLYKSASSKISKELNIPISDIQYKNIKNRISTETPISRSKPIDEVPSNLKLLVGILPMCPVTWGQWEPYNCMLPKGNCEKFFPGYVENTNYPAGAGAVTIAHLMTCIEPNRRVLGLGIDWRYLTENKEIKAPDYFNAGDPIAKREMVGNLFKLIYDKTKSHTVANSNGVVTGSTCTVSDIENYIKSIFSCSGRKSWNINTIKNSIKARQPVYVYGKPDNKPSAGIYPFILDGLKECHGRIDNVPYDIDVNYIHANFGFGNGYQDGYYLMDIEKTTITFETTVPLIFKDQALTMIANIKLK</sequence>
<protein>
    <submittedName>
        <fullName evidence="1">Lysis protein</fullName>
    </submittedName>
</protein>
<dbReference type="RefSeq" id="WP_136011077.1">
    <property type="nucleotide sequence ID" value="NZ_SRYZ01000048.1"/>
</dbReference>
<proteinExistence type="predicted"/>
<name>A0A4S2AJI0_9BACE</name>
<organism evidence="1 2">
    <name type="scientific">Bacteroides muris</name>
    <name type="common">ex Afrizal et al. 2022</name>
    <dbReference type="NCBI Taxonomy" id="2516960"/>
    <lineage>
        <taxon>Bacteria</taxon>
        <taxon>Pseudomonadati</taxon>
        <taxon>Bacteroidota</taxon>
        <taxon>Bacteroidia</taxon>
        <taxon>Bacteroidales</taxon>
        <taxon>Bacteroidaceae</taxon>
        <taxon>Bacteroides</taxon>
    </lineage>
</organism>
<dbReference type="PROSITE" id="PS51257">
    <property type="entry name" value="PROKAR_LIPOPROTEIN"/>
    <property type="match status" value="1"/>
</dbReference>
<dbReference type="SUPFAM" id="SSF54001">
    <property type="entry name" value="Cysteine proteinases"/>
    <property type="match status" value="1"/>
</dbReference>
<dbReference type="EMBL" id="SRYZ01000048">
    <property type="protein sequence ID" value="TGY01229.1"/>
    <property type="molecule type" value="Genomic_DNA"/>
</dbReference>
<keyword evidence="2" id="KW-1185">Reference proteome</keyword>
<comment type="caution">
    <text evidence="1">The sequence shown here is derived from an EMBL/GenBank/DDBJ whole genome shotgun (WGS) entry which is preliminary data.</text>
</comment>
<accession>A0A4S2AJI0</accession>